<evidence type="ECO:0000256" key="15">
    <source>
        <dbReference type="PIRNR" id="PIRNR004638"/>
    </source>
</evidence>
<dbReference type="EC" id="1.3.99.-" evidence="14 15"/>
<gene>
    <name evidence="16" type="ordered locus">Sulku_2154</name>
</gene>
<evidence type="ECO:0000256" key="14">
    <source>
        <dbReference type="HAMAP-Rule" id="MF_02239"/>
    </source>
</evidence>
<dbReference type="EMBL" id="CP002355">
    <property type="protein sequence ID" value="ADR34814.1"/>
    <property type="molecule type" value="Genomic_DNA"/>
</dbReference>
<name>E4U3B7_SULKY</name>
<dbReference type="HOGENOM" id="CLU_125006_0_1_7"/>
<comment type="pathway">
    <text evidence="2 14 15">Porphyrin-containing compound metabolism; protoporphyrin-IX biosynthesis; protoporphyrin-IX from protoporphyrinogen-IX: step 1/1.</text>
</comment>
<evidence type="ECO:0000256" key="10">
    <source>
        <dbReference type="ARBA" id="ARBA00023002"/>
    </source>
</evidence>
<dbReference type="PANTHER" id="PTHR40255:SF1">
    <property type="entry name" value="PROTOPORPHYRINOGEN IX OXIDASE"/>
    <property type="match status" value="1"/>
</dbReference>
<dbReference type="OrthoDB" id="9800824at2"/>
<reference evidence="16 17" key="1">
    <citation type="journal article" date="2012" name="Stand. Genomic Sci.">
        <title>Complete genome sequence of the sulfur compounds oxidizing chemolithoautotroph Sulfuricurvum kujiense type strain (YK-1(T)).</title>
        <authorList>
            <person name="Han C."/>
            <person name="Kotsyurbenko O."/>
            <person name="Chertkov O."/>
            <person name="Held B."/>
            <person name="Lapidus A."/>
            <person name="Nolan M."/>
            <person name="Lucas S."/>
            <person name="Hammon N."/>
            <person name="Deshpande S."/>
            <person name="Cheng J.F."/>
            <person name="Tapia R."/>
            <person name="Goodwin L.A."/>
            <person name="Pitluck S."/>
            <person name="Liolios K."/>
            <person name="Pagani I."/>
            <person name="Ivanova N."/>
            <person name="Mavromatis K."/>
            <person name="Mikhailova N."/>
            <person name="Pati A."/>
            <person name="Chen A."/>
            <person name="Palaniappan K."/>
            <person name="Land M."/>
            <person name="Hauser L."/>
            <person name="Chang Y.J."/>
            <person name="Jeffries C.D."/>
            <person name="Brambilla E.M."/>
            <person name="Rohde M."/>
            <person name="Spring S."/>
            <person name="Sikorski J."/>
            <person name="Goker M."/>
            <person name="Woyke T."/>
            <person name="Bristow J."/>
            <person name="Eisen J.A."/>
            <person name="Markowitz V."/>
            <person name="Hugenholtz P."/>
            <person name="Kyrpides N.C."/>
            <person name="Klenk H.P."/>
            <person name="Detter J.C."/>
        </authorList>
    </citation>
    <scope>NUCLEOTIDE SEQUENCE [LARGE SCALE GENOMIC DNA]</scope>
    <source>
        <strain evidence="17">ATCC BAA-921 / DSM 16994 / JCM 11577 / YK-1</strain>
    </source>
</reference>
<evidence type="ECO:0000256" key="7">
    <source>
        <dbReference type="ARBA" id="ARBA00022692"/>
    </source>
</evidence>
<evidence type="ECO:0000256" key="6">
    <source>
        <dbReference type="ARBA" id="ARBA00022617"/>
    </source>
</evidence>
<keyword evidence="17" id="KW-1185">Reference proteome</keyword>
<dbReference type="GO" id="GO:0046872">
    <property type="term" value="F:metal ion binding"/>
    <property type="evidence" value="ECO:0007669"/>
    <property type="project" value="UniProtKB-UniRule"/>
</dbReference>
<evidence type="ECO:0000313" key="16">
    <source>
        <dbReference type="EMBL" id="ADR34814.1"/>
    </source>
</evidence>
<keyword evidence="5 14" id="KW-1003">Cell membrane</keyword>
<keyword evidence="8 14" id="KW-0479">Metal-binding</keyword>
<proteinExistence type="inferred from homology"/>
<dbReference type="UniPathway" id="UPA00251">
    <property type="reaction ID" value="UER00324"/>
</dbReference>
<feature type="binding site" description="axial binding residue" evidence="14">
    <location>
        <position position="9"/>
    </location>
    <ligand>
        <name>heme</name>
        <dbReference type="ChEBI" id="CHEBI:30413"/>
    </ligand>
    <ligandPart>
        <name>Fe</name>
        <dbReference type="ChEBI" id="CHEBI:18248"/>
    </ligandPart>
</feature>
<comment type="subcellular location">
    <subcellularLocation>
        <location evidence="1 14">Cell membrane</location>
        <topology evidence="1 14">Multi-pass membrane protein</topology>
    </subcellularLocation>
</comment>
<evidence type="ECO:0000256" key="8">
    <source>
        <dbReference type="ARBA" id="ARBA00022723"/>
    </source>
</evidence>
<dbReference type="RefSeq" id="WP_013461011.1">
    <property type="nucleotide sequence ID" value="NC_014762.1"/>
</dbReference>
<dbReference type="AlphaFoldDB" id="E4U3B7"/>
<evidence type="ECO:0000256" key="12">
    <source>
        <dbReference type="ARBA" id="ARBA00023136"/>
    </source>
</evidence>
<comment type="similarity">
    <text evidence="3 14 15">Belongs to the HemJ family.</text>
</comment>
<accession>E4U3B7</accession>
<dbReference type="GO" id="GO:0006782">
    <property type="term" value="P:protoporphyrinogen IX biosynthetic process"/>
    <property type="evidence" value="ECO:0007669"/>
    <property type="project" value="UniProtKB-UniRule"/>
</dbReference>
<evidence type="ECO:0000313" key="17">
    <source>
        <dbReference type="Proteomes" id="UP000008721"/>
    </source>
</evidence>
<keyword evidence="9 14" id="KW-1133">Transmembrane helix</keyword>
<organism evidence="16 17">
    <name type="scientific">Sulfuricurvum kujiense (strain ATCC BAA-921 / DSM 16994 / JCM 11577 / YK-1)</name>
    <dbReference type="NCBI Taxonomy" id="709032"/>
    <lineage>
        <taxon>Bacteria</taxon>
        <taxon>Pseudomonadati</taxon>
        <taxon>Campylobacterota</taxon>
        <taxon>Epsilonproteobacteria</taxon>
        <taxon>Campylobacterales</taxon>
        <taxon>Sulfurimonadaceae</taxon>
        <taxon>Sulfuricurvum</taxon>
    </lineage>
</organism>
<comment type="catalytic activity">
    <reaction evidence="13 14 15">
        <text>protoporphyrinogen IX + 3 A = protoporphyrin IX + 3 AH2</text>
        <dbReference type="Rhea" id="RHEA:62000"/>
        <dbReference type="ChEBI" id="CHEBI:13193"/>
        <dbReference type="ChEBI" id="CHEBI:17499"/>
        <dbReference type="ChEBI" id="CHEBI:57306"/>
        <dbReference type="ChEBI" id="CHEBI:57307"/>
    </reaction>
</comment>
<dbReference type="HAMAP" id="MF_02239">
    <property type="entry name" value="HemJ"/>
    <property type="match status" value="1"/>
</dbReference>
<evidence type="ECO:0000256" key="4">
    <source>
        <dbReference type="ARBA" id="ARBA00017504"/>
    </source>
</evidence>
<evidence type="ECO:0000256" key="2">
    <source>
        <dbReference type="ARBA" id="ARBA00005073"/>
    </source>
</evidence>
<keyword evidence="11 14" id="KW-0408">Iron</keyword>
<keyword evidence="6 14" id="KW-0349">Heme</keyword>
<comment type="cofactor">
    <cofactor evidence="14 15">
        <name>heme b</name>
        <dbReference type="ChEBI" id="CHEBI:60344"/>
    </cofactor>
    <text evidence="14 15">Binds 1 heme b (iron(II)-protoporphyrin IX) group per subunit.</text>
</comment>
<dbReference type="PIRSF" id="PIRSF004638">
    <property type="entry name" value="UCP004638"/>
    <property type="match status" value="1"/>
</dbReference>
<dbReference type="STRING" id="709032.Sulku_2154"/>
<feature type="transmembrane region" description="Helical" evidence="14">
    <location>
        <begin position="87"/>
        <end position="106"/>
    </location>
</feature>
<sequence length="148" mass="17104">MYNWILWFHIISMVSWFAVLFYLPRLFVYHVENGTNNGFVEVVEVMEMKIYKYIGVPSFWATLLSGVALIVLSTAHYNGVNVFAMGGWMHAKLTLVALLAVYFFSLGRYRLKLKENTAYKSGKFFRIYNEIPTLLLMGIVALVIVKPF</sequence>
<feature type="transmembrane region" description="Helical" evidence="14">
    <location>
        <begin position="6"/>
        <end position="23"/>
    </location>
</feature>
<evidence type="ECO:0000256" key="1">
    <source>
        <dbReference type="ARBA" id="ARBA00004651"/>
    </source>
</evidence>
<feature type="transmembrane region" description="Helical" evidence="14">
    <location>
        <begin position="127"/>
        <end position="145"/>
    </location>
</feature>
<evidence type="ECO:0000256" key="3">
    <source>
        <dbReference type="ARBA" id="ARBA00006501"/>
    </source>
</evidence>
<keyword evidence="10 14" id="KW-0560">Oxidoreductase</keyword>
<dbReference type="eggNOG" id="COG1981">
    <property type="taxonomic scope" value="Bacteria"/>
</dbReference>
<dbReference type="Proteomes" id="UP000008721">
    <property type="component" value="Chromosome"/>
</dbReference>
<dbReference type="PANTHER" id="PTHR40255">
    <property type="entry name" value="UPF0093 MEMBRANE PROTEIN SLR1790"/>
    <property type="match status" value="1"/>
</dbReference>
<feature type="transmembrane region" description="Helical" evidence="14">
    <location>
        <begin position="53"/>
        <end position="75"/>
    </location>
</feature>
<evidence type="ECO:0000256" key="11">
    <source>
        <dbReference type="ARBA" id="ARBA00023004"/>
    </source>
</evidence>
<feature type="binding site" description="axial binding residue" evidence="14">
    <location>
        <position position="92"/>
    </location>
    <ligand>
        <name>heme</name>
        <dbReference type="ChEBI" id="CHEBI:30413"/>
    </ligand>
    <ligandPart>
        <name>Fe</name>
        <dbReference type="ChEBI" id="CHEBI:18248"/>
    </ligandPart>
</feature>
<dbReference type="KEGG" id="sku:Sulku_2154"/>
<keyword evidence="7 14" id="KW-0812">Transmembrane</keyword>
<comment type="function">
    <text evidence="14 15">Catalyzes the oxidation of protoporphyrinogen IX to protoporphyrin IX.</text>
</comment>
<dbReference type="Pfam" id="PF03653">
    <property type="entry name" value="UPF0093"/>
    <property type="match status" value="1"/>
</dbReference>
<protein>
    <recommendedName>
        <fullName evidence="4 14">Protoporphyrinogen IX oxidase</fullName>
        <shortName evidence="14">PPO</shortName>
        <ecNumber evidence="14 15">1.3.99.-</ecNumber>
    </recommendedName>
</protein>
<dbReference type="GO" id="GO:0005886">
    <property type="term" value="C:plasma membrane"/>
    <property type="evidence" value="ECO:0007669"/>
    <property type="project" value="UniProtKB-SubCell"/>
</dbReference>
<keyword evidence="12 14" id="KW-0472">Membrane</keyword>
<evidence type="ECO:0000256" key="13">
    <source>
        <dbReference type="ARBA" id="ARBA00048390"/>
    </source>
</evidence>
<dbReference type="GO" id="GO:0070818">
    <property type="term" value="F:protoporphyrinogen oxidase activity"/>
    <property type="evidence" value="ECO:0007669"/>
    <property type="project" value="UniProtKB-UniRule"/>
</dbReference>
<comment type="subunit">
    <text evidence="14">Homodimer.</text>
</comment>
<dbReference type="InterPro" id="IPR005265">
    <property type="entry name" value="HemJ-like"/>
</dbReference>
<evidence type="ECO:0000256" key="9">
    <source>
        <dbReference type="ARBA" id="ARBA00022989"/>
    </source>
</evidence>
<evidence type="ECO:0000256" key="5">
    <source>
        <dbReference type="ARBA" id="ARBA00022475"/>
    </source>
</evidence>